<dbReference type="AlphaFoldDB" id="A0A6L6GC82"/>
<reference evidence="7" key="3">
    <citation type="submission" date="2023-11" db="EMBL/GenBank/DDBJ databases">
        <authorList>
            <person name="Kyselkova M."/>
            <person name="Xanthopoulou K."/>
            <person name="Shestivska V."/>
            <person name="Spanelova P."/>
            <person name="Maixnerova M."/>
            <person name="Higgins P.G."/>
            <person name="Nemec A."/>
        </authorList>
    </citation>
    <scope>NUCLEOTIDE SEQUENCE</scope>
    <source>
        <strain evidence="7">ANC 7225</strain>
    </source>
</reference>
<evidence type="ECO:0000313" key="6">
    <source>
        <dbReference type="EMBL" id="MDY6486198.1"/>
    </source>
</evidence>
<evidence type="ECO:0000256" key="4">
    <source>
        <dbReference type="ARBA" id="ARBA00025742"/>
    </source>
</evidence>
<sequence>MALTENNKQNDLTVIQISDTHLMNKDNLEFLQMNPSATFHAVMKDLQQKYPHVNSIFHTGDLAQAPVPETYETYINFMNSLGIPYYQIPGNHDKAEFFPFHHNQNQVHAIKIGFWTVILLNSAVKGQVHGWIEDEQLQQLDTLLAEHKDQHIIITCHHHPLEMDSRWIDNHKLKNSESFCEIFKKYSNIKMVLFGHVHQESINLWNNIHFYSTPSTCVQFKPKSEQFALDSSAPGYRVLHLKEDGTFSTEIHRIDTLNLKINLEISGY</sequence>
<keyword evidence="1" id="KW-0479">Metal-binding</keyword>
<reference evidence="6 10" key="2">
    <citation type="submission" date="2023-11" db="EMBL/GenBank/DDBJ databases">
        <title>The common occurrence of Acinetobacte faecalis in cattle feces and its emended description.</title>
        <authorList>
            <person name="Kyselkova M."/>
            <person name="Xanthopoulou K."/>
            <person name="Shestivska V."/>
            <person name="Spanelova P."/>
            <person name="Maixnerova M."/>
            <person name="Higgins P.G."/>
            <person name="Nemec A."/>
        </authorList>
    </citation>
    <scope>NUCLEOTIDE SEQUENCE [LARGE SCALE GENOMIC DNA]</scope>
    <source>
        <strain evidence="6 10">ANC 7483</strain>
    </source>
</reference>
<name>A0A6L6GC82_9GAMM</name>
<keyword evidence="11" id="KW-1185">Reference proteome</keyword>
<dbReference type="GO" id="GO:0004115">
    <property type="term" value="F:3',5'-cyclic-AMP phosphodiesterase activity"/>
    <property type="evidence" value="ECO:0007669"/>
    <property type="project" value="UniProtKB-EC"/>
</dbReference>
<dbReference type="InterPro" id="IPR029052">
    <property type="entry name" value="Metallo-depent_PP-like"/>
</dbReference>
<evidence type="ECO:0000256" key="1">
    <source>
        <dbReference type="ARBA" id="ARBA00022723"/>
    </source>
</evidence>
<reference evidence="7 11" key="4">
    <citation type="journal article" date="2024" name="Syst. Appl. Microbiol.">
        <title>Evidence for the occurrence of Acinetobacter faecalis in cattle feces and its emended description.</title>
        <authorList>
            <person name="Kyselkova M."/>
            <person name="Xanthopoulou K."/>
            <person name="Shestivska V."/>
            <person name="Spanelova P."/>
            <person name="Maixnerova M."/>
            <person name="Higgins P.G."/>
            <person name="Nemec A."/>
        </authorList>
    </citation>
    <scope>NUCLEOTIDE SEQUENCE [LARGE SCALE GENOMIC DNA]</scope>
    <source>
        <strain evidence="7 11">ANC 7225</strain>
    </source>
</reference>
<keyword evidence="3" id="KW-0408">Iron</keyword>
<evidence type="ECO:0000259" key="5">
    <source>
        <dbReference type="Pfam" id="PF00149"/>
    </source>
</evidence>
<comment type="similarity">
    <text evidence="4">Belongs to the cyclic nucleotide phosphodiesterase class-III family.</text>
</comment>
<keyword evidence="2 8" id="KW-0378">Hydrolase</keyword>
<reference evidence="8 9" key="1">
    <citation type="submission" date="2019-11" db="EMBL/GenBank/DDBJ databases">
        <authorList>
            <person name="An D."/>
        </authorList>
    </citation>
    <scope>NUCLEOTIDE SEQUENCE [LARGE SCALE GENOMIC DNA]</scope>
    <source>
        <strain evidence="8 9">YIM 103518</strain>
    </source>
</reference>
<dbReference type="GO" id="GO:0046872">
    <property type="term" value="F:metal ion binding"/>
    <property type="evidence" value="ECO:0007669"/>
    <property type="project" value="UniProtKB-KW"/>
</dbReference>
<proteinExistence type="inferred from homology"/>
<dbReference type="EC" id="3.1.4.53" evidence="8"/>
<dbReference type="EMBL" id="WLYL01000004">
    <property type="protein sequence ID" value="MTD10303.1"/>
    <property type="molecule type" value="Genomic_DNA"/>
</dbReference>
<feature type="domain" description="Calcineurin-like phosphoesterase" evidence="5">
    <location>
        <begin position="13"/>
        <end position="199"/>
    </location>
</feature>
<dbReference type="SUPFAM" id="SSF56300">
    <property type="entry name" value="Metallo-dependent phosphatases"/>
    <property type="match status" value="1"/>
</dbReference>
<organism evidence="8 9">
    <name type="scientific">Acinetobacter faecalis</name>
    <dbReference type="NCBI Taxonomy" id="2665161"/>
    <lineage>
        <taxon>Bacteria</taxon>
        <taxon>Pseudomonadati</taxon>
        <taxon>Pseudomonadota</taxon>
        <taxon>Gammaproteobacteria</taxon>
        <taxon>Moraxellales</taxon>
        <taxon>Moraxellaceae</taxon>
        <taxon>Acinetobacter</taxon>
    </lineage>
</organism>
<gene>
    <name evidence="8" type="primary">cpdA</name>
    <name evidence="8" type="ORF">GIX10_02375</name>
    <name evidence="7" type="ORF">SKM48_02375</name>
    <name evidence="6" type="ORF">SKM51_03105</name>
</gene>
<evidence type="ECO:0000313" key="7">
    <source>
        <dbReference type="EMBL" id="MDY6549623.1"/>
    </source>
</evidence>
<dbReference type="PANTHER" id="PTHR42988">
    <property type="entry name" value="PHOSPHOHYDROLASE"/>
    <property type="match status" value="1"/>
</dbReference>
<dbReference type="NCBIfam" id="NF008359">
    <property type="entry name" value="PRK11148.1"/>
    <property type="match status" value="1"/>
</dbReference>
<dbReference type="EMBL" id="JAXHPL010000010">
    <property type="protein sequence ID" value="MDY6486198.1"/>
    <property type="molecule type" value="Genomic_DNA"/>
</dbReference>
<dbReference type="Gene3D" id="3.60.21.10">
    <property type="match status" value="1"/>
</dbReference>
<dbReference type="InterPro" id="IPR004843">
    <property type="entry name" value="Calcineurin-like_PHP"/>
</dbReference>
<dbReference type="PANTHER" id="PTHR42988:SF2">
    <property type="entry name" value="CYCLIC NUCLEOTIDE PHOSPHODIESTERASE CBUA0032-RELATED"/>
    <property type="match status" value="1"/>
</dbReference>
<evidence type="ECO:0000256" key="3">
    <source>
        <dbReference type="ARBA" id="ARBA00023004"/>
    </source>
</evidence>
<dbReference type="Proteomes" id="UP001284094">
    <property type="component" value="Unassembled WGS sequence"/>
</dbReference>
<dbReference type="Proteomes" id="UP000473854">
    <property type="component" value="Unassembled WGS sequence"/>
</dbReference>
<dbReference type="CDD" id="cd07402">
    <property type="entry name" value="MPP_GpdQ"/>
    <property type="match status" value="1"/>
</dbReference>
<accession>A0A6L6GC82</accession>
<protein>
    <submittedName>
        <fullName evidence="8">3',5'-cyclic-AMP phosphodiesterase</fullName>
        <ecNumber evidence="8">3.1.4.53</ecNumber>
    </submittedName>
</protein>
<evidence type="ECO:0000313" key="11">
    <source>
        <dbReference type="Proteomes" id="UP001284094"/>
    </source>
</evidence>
<dbReference type="InterPro" id="IPR026575">
    <property type="entry name" value="GpdQ/CpdA-like"/>
</dbReference>
<evidence type="ECO:0000313" key="8">
    <source>
        <dbReference type="EMBL" id="MTD10303.1"/>
    </source>
</evidence>
<dbReference type="Pfam" id="PF00149">
    <property type="entry name" value="Metallophos"/>
    <property type="match status" value="1"/>
</dbReference>
<dbReference type="InterPro" id="IPR050884">
    <property type="entry name" value="CNP_phosphodiesterase-III"/>
</dbReference>
<dbReference type="EMBL" id="JAXHPO010000006">
    <property type="protein sequence ID" value="MDY6549623.1"/>
    <property type="molecule type" value="Genomic_DNA"/>
</dbReference>
<comment type="caution">
    <text evidence="8">The sequence shown here is derived from an EMBL/GenBank/DDBJ whole genome shotgun (WGS) entry which is preliminary data.</text>
</comment>
<evidence type="ECO:0000256" key="2">
    <source>
        <dbReference type="ARBA" id="ARBA00022801"/>
    </source>
</evidence>
<evidence type="ECO:0000313" key="10">
    <source>
        <dbReference type="Proteomes" id="UP001278995"/>
    </source>
</evidence>
<evidence type="ECO:0000313" key="9">
    <source>
        <dbReference type="Proteomes" id="UP000473854"/>
    </source>
</evidence>
<dbReference type="Proteomes" id="UP001278995">
    <property type="component" value="Unassembled WGS sequence"/>
</dbReference>